<evidence type="ECO:0000313" key="3">
    <source>
        <dbReference type="EMBL" id="OWF52377.1"/>
    </source>
</evidence>
<feature type="transmembrane region" description="Helical" evidence="1">
    <location>
        <begin position="16"/>
        <end position="36"/>
    </location>
</feature>
<keyword evidence="3" id="KW-0808">Transferase</keyword>
<evidence type="ECO:0000313" key="4">
    <source>
        <dbReference type="Proteomes" id="UP000242188"/>
    </source>
</evidence>
<keyword evidence="1" id="KW-0812">Transmembrane</keyword>
<reference evidence="3 4" key="1">
    <citation type="journal article" date="2017" name="Nat. Ecol. Evol.">
        <title>Scallop genome provides insights into evolution of bilaterian karyotype and development.</title>
        <authorList>
            <person name="Wang S."/>
            <person name="Zhang J."/>
            <person name="Jiao W."/>
            <person name="Li J."/>
            <person name="Xun X."/>
            <person name="Sun Y."/>
            <person name="Guo X."/>
            <person name="Huan P."/>
            <person name="Dong B."/>
            <person name="Zhang L."/>
            <person name="Hu X."/>
            <person name="Sun X."/>
            <person name="Wang J."/>
            <person name="Zhao C."/>
            <person name="Wang Y."/>
            <person name="Wang D."/>
            <person name="Huang X."/>
            <person name="Wang R."/>
            <person name="Lv J."/>
            <person name="Li Y."/>
            <person name="Zhang Z."/>
            <person name="Liu B."/>
            <person name="Lu W."/>
            <person name="Hui Y."/>
            <person name="Liang J."/>
            <person name="Zhou Z."/>
            <person name="Hou R."/>
            <person name="Li X."/>
            <person name="Liu Y."/>
            <person name="Li H."/>
            <person name="Ning X."/>
            <person name="Lin Y."/>
            <person name="Zhao L."/>
            <person name="Xing Q."/>
            <person name="Dou J."/>
            <person name="Li Y."/>
            <person name="Mao J."/>
            <person name="Guo H."/>
            <person name="Dou H."/>
            <person name="Li T."/>
            <person name="Mu C."/>
            <person name="Jiang W."/>
            <person name="Fu Q."/>
            <person name="Fu X."/>
            <person name="Miao Y."/>
            <person name="Liu J."/>
            <person name="Yu Q."/>
            <person name="Li R."/>
            <person name="Liao H."/>
            <person name="Li X."/>
            <person name="Kong Y."/>
            <person name="Jiang Z."/>
            <person name="Chourrout D."/>
            <person name="Li R."/>
            <person name="Bao Z."/>
        </authorList>
    </citation>
    <scope>NUCLEOTIDE SEQUENCE [LARGE SCALE GENOMIC DNA]</scope>
    <source>
        <strain evidence="3 4">PY_sf001</strain>
    </source>
</reference>
<dbReference type="EMBL" id="NEDP02001812">
    <property type="protein sequence ID" value="OWF52377.1"/>
    <property type="molecule type" value="Genomic_DNA"/>
</dbReference>
<evidence type="ECO:0000256" key="1">
    <source>
        <dbReference type="SAM" id="Phobius"/>
    </source>
</evidence>
<keyword evidence="1" id="KW-0472">Membrane</keyword>
<dbReference type="PANTHER" id="PTHR12062">
    <property type="entry name" value="N-ACETYLGLUCOSAMINYLTRANSFERASE VI"/>
    <property type="match status" value="1"/>
</dbReference>
<dbReference type="AlphaFoldDB" id="A0A210QUI6"/>
<dbReference type="GO" id="GO:0006487">
    <property type="term" value="P:protein N-linked glycosylation"/>
    <property type="evidence" value="ECO:0007669"/>
    <property type="project" value="TreeGrafter"/>
</dbReference>
<dbReference type="PANTHER" id="PTHR12062:SF0">
    <property type="entry name" value="ALPHA-1,3-MANNOSYL-GLYCOPROTEIN 4-BETA-N-ACETYLGLUCOSAMINYLTRANSFERASE B"/>
    <property type="match status" value="1"/>
</dbReference>
<feature type="domain" description="MGAT4 conserved region" evidence="2">
    <location>
        <begin position="97"/>
        <end position="338"/>
    </location>
</feature>
<dbReference type="GO" id="GO:0008375">
    <property type="term" value="F:acetylglucosaminyltransferase activity"/>
    <property type="evidence" value="ECO:0007669"/>
    <property type="project" value="TreeGrafter"/>
</dbReference>
<evidence type="ECO:0000259" key="2">
    <source>
        <dbReference type="Pfam" id="PF04666"/>
    </source>
</evidence>
<organism evidence="3 4">
    <name type="scientific">Mizuhopecten yessoensis</name>
    <name type="common">Japanese scallop</name>
    <name type="synonym">Patinopecten yessoensis</name>
    <dbReference type="NCBI Taxonomy" id="6573"/>
    <lineage>
        <taxon>Eukaryota</taxon>
        <taxon>Metazoa</taxon>
        <taxon>Spiralia</taxon>
        <taxon>Lophotrochozoa</taxon>
        <taxon>Mollusca</taxon>
        <taxon>Bivalvia</taxon>
        <taxon>Autobranchia</taxon>
        <taxon>Pteriomorphia</taxon>
        <taxon>Pectinida</taxon>
        <taxon>Pectinoidea</taxon>
        <taxon>Pectinidae</taxon>
        <taxon>Mizuhopecten</taxon>
    </lineage>
</organism>
<dbReference type="InterPro" id="IPR006759">
    <property type="entry name" value="Glyco_transf_54"/>
</dbReference>
<keyword evidence="1" id="KW-1133">Transmembrane helix</keyword>
<name>A0A210QUI6_MIZYE</name>
<proteinExistence type="predicted"/>
<dbReference type="Pfam" id="PF04666">
    <property type="entry name" value="MGAT4_cons"/>
    <property type="match status" value="1"/>
</dbReference>
<sequence>MSPRRTMKNSRGIQKIGLQICLLGVVIMLINYHIFYNSEAGKQKCKCDEKETWARNKVSGMSPTSVPGFNSVSELTMKLGLHVNLTRWSTSSGLPLYGRHRQRKSMLTLGIPSVRRPNGRNYIMGTIKSIIDNTNDQEKSRITVVIFVADFNETWNLEMANKLYTNFKDYFDEGMLQVVTAPMSIYPDFKIQTVKGEHQDNARRTLWRSKQNLDFAFVMLYSKNISEYYIQLEDDVVCAQHFVNDIEQFVNQTKRFWICLEFTELGFIGKLFRSVHIERLAHTLLAYYDSKPCDLLLGHVFRILGQKAPIHSSPSLFQHMGKWSSLQNKMMPSIDKKFKGFGDKALSIIEVPKGDNPKASLVTNMNWAQGFGPGHAYNHSSSYFWATDPHRRSFFEIIYRWPITITKIIISTGDVRNRKDSLVAGSLRVSDDEPCNAKGTLLGSFVGGEFDSEILGSKIPPGIKCIAIVINNSQTGWLIIRDIAVFVK</sequence>
<gene>
    <name evidence="3" type="ORF">KP79_PYT18545</name>
</gene>
<comment type="caution">
    <text evidence="3">The sequence shown here is derived from an EMBL/GenBank/DDBJ whole genome shotgun (WGS) entry which is preliminary data.</text>
</comment>
<accession>A0A210QUI6</accession>
<dbReference type="OrthoDB" id="2016523at2759"/>
<protein>
    <submittedName>
        <fullName evidence="3">Alpha-1,3-mannosyl-glycoprotein 4-beta-N-acetylglucosaminyltransferase C</fullName>
    </submittedName>
</protein>
<keyword evidence="3" id="KW-0328">Glycosyltransferase</keyword>
<dbReference type="InterPro" id="IPR057279">
    <property type="entry name" value="MGAT4"/>
</dbReference>
<keyword evidence="4" id="KW-1185">Reference proteome</keyword>
<dbReference type="Proteomes" id="UP000242188">
    <property type="component" value="Unassembled WGS sequence"/>
</dbReference>